<evidence type="ECO:0000259" key="1">
    <source>
        <dbReference type="Pfam" id="PF16206"/>
    </source>
</evidence>
<sequence>MWPELAKTLDDFLFSKSVPPVDIPIDEIQRDELIDCQVVELIRDDILSYSNLLSETFVMKILNILNRGSIYSCTTDNFIDIDSVRHLREEFSKVCFETLLKYSFINETTSSSTNDGMLITKLALSSMLNRCNEIMQKYARDERLHGKCPLPRENFDLTSLSSSPSLKVENSPAALLAQNNNKHTAILFS</sequence>
<proteinExistence type="predicted"/>
<evidence type="ECO:0000313" key="5">
    <source>
        <dbReference type="EMBL" id="CAF3792224.1"/>
    </source>
</evidence>
<dbReference type="Proteomes" id="UP000663829">
    <property type="component" value="Unassembled WGS sequence"/>
</dbReference>
<dbReference type="EMBL" id="CAJOBA010005565">
    <property type="protein sequence ID" value="CAF3747689.1"/>
    <property type="molecule type" value="Genomic_DNA"/>
</dbReference>
<dbReference type="Proteomes" id="UP000677228">
    <property type="component" value="Unassembled WGS sequence"/>
</dbReference>
<protein>
    <recommendedName>
        <fullName evidence="1">Mon2 C-terminal domain-containing protein</fullName>
    </recommendedName>
</protein>
<dbReference type="EMBL" id="CAJNOK010005559">
    <property type="protein sequence ID" value="CAF0976922.1"/>
    <property type="molecule type" value="Genomic_DNA"/>
</dbReference>
<dbReference type="EMBL" id="CAJNOQ010003606">
    <property type="protein sequence ID" value="CAF1020809.1"/>
    <property type="molecule type" value="Genomic_DNA"/>
</dbReference>
<evidence type="ECO:0000313" key="4">
    <source>
        <dbReference type="EMBL" id="CAF3747689.1"/>
    </source>
</evidence>
<organism evidence="3 6">
    <name type="scientific">Didymodactylos carnosus</name>
    <dbReference type="NCBI Taxonomy" id="1234261"/>
    <lineage>
        <taxon>Eukaryota</taxon>
        <taxon>Metazoa</taxon>
        <taxon>Spiralia</taxon>
        <taxon>Gnathifera</taxon>
        <taxon>Rotifera</taxon>
        <taxon>Eurotatoria</taxon>
        <taxon>Bdelloidea</taxon>
        <taxon>Philodinida</taxon>
        <taxon>Philodinidae</taxon>
        <taxon>Didymodactylos</taxon>
    </lineage>
</organism>
<evidence type="ECO:0000313" key="2">
    <source>
        <dbReference type="EMBL" id="CAF0976922.1"/>
    </source>
</evidence>
<dbReference type="AlphaFoldDB" id="A0A814I5L0"/>
<dbReference type="EMBL" id="CAJOBC010003606">
    <property type="protein sequence ID" value="CAF3792224.1"/>
    <property type="molecule type" value="Genomic_DNA"/>
</dbReference>
<feature type="domain" description="Mon2 C-terminal" evidence="1">
    <location>
        <begin position="1"/>
        <end position="154"/>
    </location>
</feature>
<dbReference type="OrthoDB" id="294853at2759"/>
<name>A0A814I5L0_9BILA</name>
<reference evidence="3" key="1">
    <citation type="submission" date="2021-02" db="EMBL/GenBank/DDBJ databases">
        <authorList>
            <person name="Nowell W R."/>
        </authorList>
    </citation>
    <scope>NUCLEOTIDE SEQUENCE</scope>
</reference>
<accession>A0A814I5L0</accession>
<gene>
    <name evidence="3" type="ORF">GPM918_LOCUS14768</name>
    <name evidence="2" type="ORF">OVA965_LOCUS13377</name>
    <name evidence="5" type="ORF">SRO942_LOCUS14768</name>
    <name evidence="4" type="ORF">TMI583_LOCUS13380</name>
</gene>
<dbReference type="Pfam" id="PF16206">
    <property type="entry name" value="Mon2_C"/>
    <property type="match status" value="1"/>
</dbReference>
<dbReference type="Proteomes" id="UP000682733">
    <property type="component" value="Unassembled WGS sequence"/>
</dbReference>
<comment type="caution">
    <text evidence="3">The sequence shown here is derived from an EMBL/GenBank/DDBJ whole genome shotgun (WGS) entry which is preliminary data.</text>
</comment>
<dbReference type="Proteomes" id="UP000681722">
    <property type="component" value="Unassembled WGS sequence"/>
</dbReference>
<evidence type="ECO:0000313" key="6">
    <source>
        <dbReference type="Proteomes" id="UP000663829"/>
    </source>
</evidence>
<dbReference type="InterPro" id="IPR032817">
    <property type="entry name" value="Mon2_C"/>
</dbReference>
<evidence type="ECO:0000313" key="3">
    <source>
        <dbReference type="EMBL" id="CAF1020809.1"/>
    </source>
</evidence>
<keyword evidence="6" id="KW-1185">Reference proteome</keyword>